<protein>
    <submittedName>
        <fullName evidence="1">Uncharacterized protein</fullName>
    </submittedName>
</protein>
<accession>A0A5E4QVI8</accession>
<organism evidence="1 2">
    <name type="scientific">Leptidea sinapis</name>
    <dbReference type="NCBI Taxonomy" id="189913"/>
    <lineage>
        <taxon>Eukaryota</taxon>
        <taxon>Metazoa</taxon>
        <taxon>Ecdysozoa</taxon>
        <taxon>Arthropoda</taxon>
        <taxon>Hexapoda</taxon>
        <taxon>Insecta</taxon>
        <taxon>Pterygota</taxon>
        <taxon>Neoptera</taxon>
        <taxon>Endopterygota</taxon>
        <taxon>Lepidoptera</taxon>
        <taxon>Glossata</taxon>
        <taxon>Ditrysia</taxon>
        <taxon>Papilionoidea</taxon>
        <taxon>Pieridae</taxon>
        <taxon>Dismorphiinae</taxon>
        <taxon>Leptidea</taxon>
    </lineage>
</organism>
<dbReference type="EMBL" id="FZQP02005554">
    <property type="protein sequence ID" value="VVD01723.1"/>
    <property type="molecule type" value="Genomic_DNA"/>
</dbReference>
<name>A0A5E4QVI8_9NEOP</name>
<gene>
    <name evidence="1" type="ORF">LSINAPIS_LOCUS12075</name>
</gene>
<evidence type="ECO:0000313" key="1">
    <source>
        <dbReference type="EMBL" id="VVD01723.1"/>
    </source>
</evidence>
<evidence type="ECO:0000313" key="2">
    <source>
        <dbReference type="Proteomes" id="UP000324832"/>
    </source>
</evidence>
<reference evidence="1 2" key="1">
    <citation type="submission" date="2017-07" db="EMBL/GenBank/DDBJ databases">
        <authorList>
            <person name="Talla V."/>
            <person name="Backstrom N."/>
        </authorList>
    </citation>
    <scope>NUCLEOTIDE SEQUENCE [LARGE SCALE GENOMIC DNA]</scope>
</reference>
<keyword evidence="2" id="KW-1185">Reference proteome</keyword>
<proteinExistence type="predicted"/>
<sequence>MKEILTSQCLQRAPMTSLPEPGRIASLGKLRPREISLRISGVIKITDVSHIECVTREGFLRCTYGDVLCEAVTVHSKLRKSFAIFSSQFPDIRVSVTIYLNRHVMLSVGNHKSVGNAKAGIINTKASSKLEPRMYRVVSTEPHFEIKIGNLIPKEY</sequence>
<dbReference type="Proteomes" id="UP000324832">
    <property type="component" value="Unassembled WGS sequence"/>
</dbReference>
<dbReference type="AlphaFoldDB" id="A0A5E4QVI8"/>